<dbReference type="EC" id="6.3.2.10" evidence="6"/>
<dbReference type="Gene3D" id="3.90.190.20">
    <property type="entry name" value="Mur ligase, C-terminal domain"/>
    <property type="match status" value="1"/>
</dbReference>
<dbReference type="AlphaFoldDB" id="A7GYC6"/>
<keyword evidence="3" id="KW-0067">ATP-binding</keyword>
<keyword evidence="7" id="KW-1185">Reference proteome</keyword>
<dbReference type="SUPFAM" id="SSF53244">
    <property type="entry name" value="MurD-like peptide ligases, peptide-binding domain"/>
    <property type="match status" value="1"/>
</dbReference>
<dbReference type="Proteomes" id="UP000006380">
    <property type="component" value="Chromosome"/>
</dbReference>
<feature type="transmembrane region" description="Helical" evidence="4">
    <location>
        <begin position="65"/>
        <end position="82"/>
    </location>
</feature>
<keyword evidence="4" id="KW-0472">Membrane</keyword>
<dbReference type="EMBL" id="CP000767">
    <property type="protein sequence ID" value="EAT99822.1"/>
    <property type="molecule type" value="Genomic_DNA"/>
</dbReference>
<dbReference type="SUPFAM" id="SSF53623">
    <property type="entry name" value="MurD-like peptide ligases, catalytic domain"/>
    <property type="match status" value="1"/>
</dbReference>
<dbReference type="Gene3D" id="3.40.1190.10">
    <property type="entry name" value="Mur-like, catalytic domain"/>
    <property type="match status" value="1"/>
</dbReference>
<evidence type="ECO:0000256" key="4">
    <source>
        <dbReference type="SAM" id="Phobius"/>
    </source>
</evidence>
<keyword evidence="1 6" id="KW-0436">Ligase</keyword>
<gene>
    <name evidence="6" type="primary">murF</name>
    <name evidence="6" type="ORF">CCV52592_1156</name>
</gene>
<reference evidence="6" key="1">
    <citation type="submission" date="2016-07" db="EMBL/GenBank/DDBJ databases">
        <title>Comparative genomics of the Campylobacter concisus group.</title>
        <authorList>
            <person name="Miller W.G."/>
            <person name="Yee E."/>
            <person name="Chapman M.H."/>
            <person name="Huynh S."/>
            <person name="Bono J.L."/>
            <person name="On S.L.W."/>
            <person name="StLeger J."/>
            <person name="Foster G."/>
            <person name="Parker C.T."/>
        </authorList>
    </citation>
    <scope>NUCLEOTIDE SEQUENCE</scope>
    <source>
        <strain evidence="6">525.92</strain>
    </source>
</reference>
<evidence type="ECO:0000256" key="2">
    <source>
        <dbReference type="ARBA" id="ARBA00022741"/>
    </source>
</evidence>
<dbReference type="OrthoDB" id="9801978at2"/>
<dbReference type="InterPro" id="IPR051046">
    <property type="entry name" value="MurCDEF_CellWall_CoF430Synth"/>
</dbReference>
<keyword evidence="4" id="KW-1133">Transmembrane helix</keyword>
<feature type="domain" description="Mur ligase central" evidence="5">
    <location>
        <begin position="163"/>
        <end position="332"/>
    </location>
</feature>
<dbReference type="GO" id="GO:0047480">
    <property type="term" value="F:UDP-N-acetylmuramoyl-tripeptide-D-alanyl-D-alanine ligase activity"/>
    <property type="evidence" value="ECO:0007669"/>
    <property type="project" value="UniProtKB-EC"/>
</dbReference>
<proteinExistence type="predicted"/>
<dbReference type="InterPro" id="IPR036565">
    <property type="entry name" value="Mur-like_cat_sf"/>
</dbReference>
<organism evidence="6 7">
    <name type="scientific">Campylobacter curvus (strain 525.92)</name>
    <dbReference type="NCBI Taxonomy" id="360105"/>
    <lineage>
        <taxon>Bacteria</taxon>
        <taxon>Pseudomonadati</taxon>
        <taxon>Campylobacterota</taxon>
        <taxon>Epsilonproteobacteria</taxon>
        <taxon>Campylobacterales</taxon>
        <taxon>Campylobacteraceae</taxon>
        <taxon>Campylobacter</taxon>
    </lineage>
</organism>
<evidence type="ECO:0000259" key="5">
    <source>
        <dbReference type="Pfam" id="PF08245"/>
    </source>
</evidence>
<dbReference type="STRING" id="360105.CCV52592_1156"/>
<keyword evidence="4" id="KW-0812">Transmembrane</keyword>
<feature type="transmembrane region" description="Helical" evidence="4">
    <location>
        <begin position="42"/>
        <end position="59"/>
    </location>
</feature>
<protein>
    <submittedName>
        <fullName evidence="6">D-alanyl-D-alanine-adding enzyme</fullName>
        <ecNumber evidence="6">6.3.2.10</ecNumber>
    </submittedName>
</protein>
<dbReference type="InterPro" id="IPR036615">
    <property type="entry name" value="Mur_ligase_C_dom_sf"/>
</dbReference>
<dbReference type="PANTHER" id="PTHR43024">
    <property type="entry name" value="UDP-N-ACETYLMURAMOYL-TRIPEPTIDE--D-ALANYL-D-ALANINE LIGASE"/>
    <property type="match status" value="1"/>
</dbReference>
<evidence type="ECO:0000256" key="1">
    <source>
        <dbReference type="ARBA" id="ARBA00022598"/>
    </source>
</evidence>
<feature type="transmembrane region" description="Helical" evidence="4">
    <location>
        <begin position="94"/>
        <end position="114"/>
    </location>
</feature>
<name>A7GYC6_CAMC5</name>
<dbReference type="Pfam" id="PF08245">
    <property type="entry name" value="Mur_ligase_M"/>
    <property type="match status" value="1"/>
</dbReference>
<evidence type="ECO:0000256" key="3">
    <source>
        <dbReference type="ARBA" id="ARBA00022840"/>
    </source>
</evidence>
<dbReference type="GO" id="GO:0005524">
    <property type="term" value="F:ATP binding"/>
    <property type="evidence" value="ECO:0007669"/>
    <property type="project" value="UniProtKB-KW"/>
</dbReference>
<evidence type="ECO:0000313" key="6">
    <source>
        <dbReference type="EMBL" id="EAT99822.1"/>
    </source>
</evidence>
<dbReference type="HOGENOM" id="CLU_035297_0_0_7"/>
<evidence type="ECO:0000313" key="7">
    <source>
        <dbReference type="Proteomes" id="UP000006380"/>
    </source>
</evidence>
<dbReference type="RefSeq" id="WP_011992264.1">
    <property type="nucleotide sequence ID" value="NC_009715.2"/>
</dbReference>
<feature type="transmembrane region" description="Helical" evidence="4">
    <location>
        <begin position="12"/>
        <end position="30"/>
    </location>
</feature>
<dbReference type="KEGG" id="ccv:CCV52592_1156"/>
<dbReference type="PANTHER" id="PTHR43024:SF1">
    <property type="entry name" value="UDP-N-ACETYLMURAMOYL-TRIPEPTIDE--D-ALANYL-D-ALANINE LIGASE"/>
    <property type="match status" value="1"/>
</dbReference>
<accession>A7GYC6</accession>
<keyword evidence="2" id="KW-0547">Nucleotide-binding</keyword>
<dbReference type="InterPro" id="IPR013221">
    <property type="entry name" value="Mur_ligase_cen"/>
</dbReference>
<sequence>MKELFFGLSNAVFTYALAFYLITCFQWFSYRVERVIFHFTKPVWHVFFIILPLVLYYTTGHWFWIYFYFAYAPALFLWHKKLDKKLVFTGRIKRFFIILSLALLAQYTLSYALFKNFVNCDATLVAIISLALSDMLERLNFKNFKRAADKKLAELSNLKVILITASYGKTSIKNFLYELLKDEFNCHKTPRSVNTLAGLMKDVNENLTQQTQIYIAEAGARLKGDIKEITDFLNPHIVIVGEIGAQHIEYFKSIENIRATKLEALHSKHLEQAFVHSSTLKSADDKTQIYNAGLKDVSADFDGIKFSLDGEIYTSPLLGKFNAANLAACIKVAKFLGLSDENIKKSLQRLQNVEHRLQKMQAGGKLIIDDSFNGNFVGMSASYELIGTYKGRKVLITPGIVESTQAENENLGKIINEIFDVVMISSPLNAQALLKTIVKPEIIIIKDKTKMQEILAKHTRAGDVILFSNDAPSFM</sequence>